<evidence type="ECO:0000313" key="3">
    <source>
        <dbReference type="EMBL" id="KYN28735.1"/>
    </source>
</evidence>
<dbReference type="STRING" id="471704.A0A195EKE3"/>
<feature type="compositionally biased region" description="Basic residues" evidence="2">
    <location>
        <begin position="466"/>
        <end position="476"/>
    </location>
</feature>
<evidence type="ECO:0000256" key="2">
    <source>
        <dbReference type="SAM" id="MobiDB-lite"/>
    </source>
</evidence>
<dbReference type="EMBL" id="KQ978739">
    <property type="protein sequence ID" value="KYN28735.1"/>
    <property type="molecule type" value="Genomic_DNA"/>
</dbReference>
<dbReference type="AlphaFoldDB" id="A0A195EKE3"/>
<dbReference type="Proteomes" id="UP000078492">
    <property type="component" value="Unassembled WGS sequence"/>
</dbReference>
<protein>
    <submittedName>
        <fullName evidence="3">Uncharacterized protein</fullName>
    </submittedName>
</protein>
<feature type="compositionally biased region" description="Low complexity" evidence="2">
    <location>
        <begin position="861"/>
        <end position="872"/>
    </location>
</feature>
<keyword evidence="4" id="KW-1185">Reference proteome</keyword>
<sequence length="973" mass="112674">MPGIHIRTLSQFDWLDQEKESLLTIPGAYWLCHKKNIYKFIFRYHRTVKNTIQFSYGRELLKIIRKIIKCHPTQGQQFGTQHLLVTYNYTSWTRQDKMFAIMKFQQRTNAAAFSHAFVLTIKIFPSSEHSLFDLKYPIVKEADAGTTFKDLNISLDTEEKIISNVISATDKESPKKDTICHTKEIHAKYAIEDMMLSKALETKINSFQDNKMESASLRENLDKRIENATITAQMHFVDKHNKEFHNDVQKNKYTDCNTEGYEKNIEQYSIDCVQEQSLRINETNKIEETQKMNEEVETESALIQKQNQQTQDIQKYKISSSLKSPLTGMITGSNNECSLNKFNFDEKSIQKDVICTNSKDNLNNNKKTISENINSNNVSHQNFIEKQIKNSKFNLIIDQPMQKNLQTEIKNIDKDCVPKTIEENDKSIHINQEDHNETNLEFQENNRQCIKTSMDIDDKQSENHMHSKSYKTRKQKSRESEKKTIPDKVLRSSNITDLVMEGLMFTIRQDQDSVAVIEQKTKLEIDEVLENSEKVETKAGEKCLLNSSLLRLENLVTMIDSPHSKDEEHKNHAIGKSANLSPFNVFPNDIYNDVYNVNINEVDTGMDESNVSNYERHNTTKHLNLYQSRWQHQCVSSKINNSCSTSGISIENREQLMEWQDNNYEQDKNYKNNTEIRKQEHYSWDNIPEMSLSKKINAGLQNTVSLINRNIEEIDKYDKSMEELYSSSLSNYSLNSSKMSTVSVISEDSNSIELSCREANAPRIVSNESITIEQMSPALQNVLRHRCRARRLSSTTNSGMFQQNEQKMQSVALTEDTISETDILEDKRIDSNIVNITINSEKINNNGKSCAMINKDAPEMNRNTKNSNSKGKNGTRRTLRSSSKHDSPRKLQDITEEFYYDLMHVHNKDNAIRKKCLRQKQKSLNNLDGIKNGKVRIEMLKFIQDITEGVRVVVKRLNIDNKSNLLEKNSNLI</sequence>
<feature type="compositionally biased region" description="Basic and acidic residues" evidence="2">
    <location>
        <begin position="454"/>
        <end position="465"/>
    </location>
</feature>
<gene>
    <name evidence="3" type="ORF">ALC57_01697</name>
</gene>
<evidence type="ECO:0000256" key="1">
    <source>
        <dbReference type="SAM" id="Coils"/>
    </source>
</evidence>
<evidence type="ECO:0000313" key="4">
    <source>
        <dbReference type="Proteomes" id="UP000078492"/>
    </source>
</evidence>
<reference evidence="3 4" key="1">
    <citation type="submission" date="2015-09" db="EMBL/GenBank/DDBJ databases">
        <title>Trachymyrmex cornetzi WGS genome.</title>
        <authorList>
            <person name="Nygaard S."/>
            <person name="Hu H."/>
            <person name="Boomsma J."/>
            <person name="Zhang G."/>
        </authorList>
    </citation>
    <scope>NUCLEOTIDE SEQUENCE [LARGE SCALE GENOMIC DNA]</scope>
    <source>
        <strain evidence="3">Tcor2-1</strain>
        <tissue evidence="3">Whole body</tissue>
    </source>
</reference>
<keyword evidence="1" id="KW-0175">Coiled coil</keyword>
<accession>A0A195EKE3</accession>
<name>A0A195EKE3_9HYME</name>
<proteinExistence type="predicted"/>
<feature type="region of interest" description="Disordered" evidence="2">
    <location>
        <begin position="454"/>
        <end position="485"/>
    </location>
</feature>
<organism evidence="3 4">
    <name type="scientific">Trachymyrmex cornetzi</name>
    <dbReference type="NCBI Taxonomy" id="471704"/>
    <lineage>
        <taxon>Eukaryota</taxon>
        <taxon>Metazoa</taxon>
        <taxon>Ecdysozoa</taxon>
        <taxon>Arthropoda</taxon>
        <taxon>Hexapoda</taxon>
        <taxon>Insecta</taxon>
        <taxon>Pterygota</taxon>
        <taxon>Neoptera</taxon>
        <taxon>Endopterygota</taxon>
        <taxon>Hymenoptera</taxon>
        <taxon>Apocrita</taxon>
        <taxon>Aculeata</taxon>
        <taxon>Formicoidea</taxon>
        <taxon>Formicidae</taxon>
        <taxon>Myrmicinae</taxon>
        <taxon>Trachymyrmex</taxon>
    </lineage>
</organism>
<feature type="region of interest" description="Disordered" evidence="2">
    <location>
        <begin position="847"/>
        <end position="890"/>
    </location>
</feature>
<feature type="coiled-coil region" evidence="1">
    <location>
        <begin position="279"/>
        <end position="306"/>
    </location>
</feature>